<comment type="caution">
    <text evidence="1">The sequence shown here is derived from an EMBL/GenBank/DDBJ whole genome shotgun (WGS) entry which is preliminary data.</text>
</comment>
<accession>A0ABQ9ZJC2</accession>
<dbReference type="Proteomes" id="UP001234178">
    <property type="component" value="Unassembled WGS sequence"/>
</dbReference>
<organism evidence="1 2">
    <name type="scientific">Daphnia magna</name>
    <dbReference type="NCBI Taxonomy" id="35525"/>
    <lineage>
        <taxon>Eukaryota</taxon>
        <taxon>Metazoa</taxon>
        <taxon>Ecdysozoa</taxon>
        <taxon>Arthropoda</taxon>
        <taxon>Crustacea</taxon>
        <taxon>Branchiopoda</taxon>
        <taxon>Diplostraca</taxon>
        <taxon>Cladocera</taxon>
        <taxon>Anomopoda</taxon>
        <taxon>Daphniidae</taxon>
        <taxon>Daphnia</taxon>
    </lineage>
</organism>
<dbReference type="EMBL" id="JAOYFB010000004">
    <property type="protein sequence ID" value="KAK4013020.1"/>
    <property type="molecule type" value="Genomic_DNA"/>
</dbReference>
<proteinExistence type="predicted"/>
<evidence type="ECO:0000313" key="2">
    <source>
        <dbReference type="Proteomes" id="UP001234178"/>
    </source>
</evidence>
<protein>
    <submittedName>
        <fullName evidence="1">Uncharacterized protein</fullName>
    </submittedName>
</protein>
<sequence length="138" mass="15810">MSQRNSKTGHRRRSNAFDFYKGIIEETPNQRNAQFVYSIYSKAVKVFHARPAIHHGCDMAMRAGERDRQLLACLYWFVHLHIDNEHYSTPFDFAMTITHPDATSPASLARKEMSLGMAYVSLIDRHAHLRMTANIGTG</sequence>
<keyword evidence="2" id="KW-1185">Reference proteome</keyword>
<evidence type="ECO:0000313" key="1">
    <source>
        <dbReference type="EMBL" id="KAK4013020.1"/>
    </source>
</evidence>
<name>A0ABQ9ZJC2_9CRUS</name>
<reference evidence="1 2" key="1">
    <citation type="journal article" date="2023" name="Nucleic Acids Res.">
        <title>The hologenome of Daphnia magna reveals possible DNA methylation and microbiome-mediated evolution of the host genome.</title>
        <authorList>
            <person name="Chaturvedi A."/>
            <person name="Li X."/>
            <person name="Dhandapani V."/>
            <person name="Marshall H."/>
            <person name="Kissane S."/>
            <person name="Cuenca-Cambronero M."/>
            <person name="Asole G."/>
            <person name="Calvet F."/>
            <person name="Ruiz-Romero M."/>
            <person name="Marangio P."/>
            <person name="Guigo R."/>
            <person name="Rago D."/>
            <person name="Mirbahai L."/>
            <person name="Eastwood N."/>
            <person name="Colbourne J.K."/>
            <person name="Zhou J."/>
            <person name="Mallon E."/>
            <person name="Orsini L."/>
        </authorList>
    </citation>
    <scope>NUCLEOTIDE SEQUENCE [LARGE SCALE GENOMIC DNA]</scope>
    <source>
        <strain evidence="1">LRV0_1</strain>
    </source>
</reference>
<gene>
    <name evidence="1" type="ORF">OUZ56_025265</name>
</gene>